<accession>A0ACB4V5R7</accession>
<sequence>MLLRFGCSNFLSIRDYQEISLVATKKKDAAAQLREVPGLELKILPAAAIYGANASGKTNFIQAIDFLKETISGQNVARDASEGVTRAPFKLGKQYALQPTEVDVDFIHEEVHYHYGFACNDEIILEEWLYAFPNNQRQVWFHRNAKEGTEYYLDVS</sequence>
<reference evidence="1 2" key="2">
    <citation type="journal article" date="2013" name="PLoS ONE">
        <title>INDIGO - INtegrated Data Warehouse of MIcrobial GenOmes with Examples from the Red Sea Extremophiles.</title>
        <authorList>
            <person name="Alam I."/>
            <person name="Antunes A."/>
            <person name="Kamau A.A."/>
            <person name="Ba Alawi W."/>
            <person name="Kalkatawi M."/>
            <person name="Stingl U."/>
            <person name="Bajic V.B."/>
        </authorList>
    </citation>
    <scope>NUCLEOTIDE SEQUENCE [LARGE SCALE GENOMIC DNA]</scope>
    <source>
        <strain evidence="1 2">E1L3A</strain>
    </source>
</reference>
<dbReference type="Proteomes" id="UP000006242">
    <property type="component" value="Unassembled WGS sequence"/>
</dbReference>
<name>A0ACB4V5R7_9GAMM</name>
<keyword evidence="1" id="KW-0413">Isomerase</keyword>
<evidence type="ECO:0000313" key="1">
    <source>
        <dbReference type="EMBL" id="ERJ19042.1"/>
    </source>
</evidence>
<keyword evidence="2" id="KW-1185">Reference proteome</keyword>
<gene>
    <name evidence="1" type="ORF">SSPSH_002124</name>
</gene>
<protein>
    <submittedName>
        <fullName evidence="1">UDP-N-acetylglucosamine 2-epimerase protein</fullName>
        <ecNumber evidence="1">5.1.3.14</ecNumber>
    </submittedName>
</protein>
<proteinExistence type="predicted"/>
<dbReference type="EC" id="5.1.3.14" evidence="1"/>
<evidence type="ECO:0000313" key="2">
    <source>
        <dbReference type="Proteomes" id="UP000006242"/>
    </source>
</evidence>
<dbReference type="EMBL" id="AFNV02000013">
    <property type="protein sequence ID" value="ERJ19042.1"/>
    <property type="molecule type" value="Genomic_DNA"/>
</dbReference>
<reference evidence="1 2" key="1">
    <citation type="journal article" date="2011" name="J. Bacteriol.">
        <title>Genome sequence of Salinisphaera shabanensis, a gammaproteobacterium from the harsh, variable environment of the brine-seawater interface of the Shaban Deep in the Red Sea.</title>
        <authorList>
            <person name="Antunes A."/>
            <person name="Alam I."/>
            <person name="Bajic V.B."/>
            <person name="Stingl U."/>
        </authorList>
    </citation>
    <scope>NUCLEOTIDE SEQUENCE [LARGE SCALE GENOMIC DNA]</scope>
    <source>
        <strain evidence="1 2">E1L3A</strain>
    </source>
</reference>
<organism evidence="1 2">
    <name type="scientific">Salinisphaera shabanensis E1L3A</name>
    <dbReference type="NCBI Taxonomy" id="1033802"/>
    <lineage>
        <taxon>Bacteria</taxon>
        <taxon>Pseudomonadati</taxon>
        <taxon>Pseudomonadota</taxon>
        <taxon>Gammaproteobacteria</taxon>
        <taxon>Salinisphaerales</taxon>
        <taxon>Salinisphaeraceae</taxon>
        <taxon>Salinisphaera</taxon>
    </lineage>
</organism>
<comment type="caution">
    <text evidence="1">The sequence shown here is derived from an EMBL/GenBank/DDBJ whole genome shotgun (WGS) entry which is preliminary data.</text>
</comment>